<reference evidence="4" key="1">
    <citation type="submission" date="2019-04" db="EMBL/GenBank/DDBJ databases">
        <title>Draft genome sequence of Pseudonocardiaceae bacterium SL3-2-4.</title>
        <authorList>
            <person name="Ningsih F."/>
            <person name="Yokota A."/>
            <person name="Sakai Y."/>
            <person name="Nanatani K."/>
            <person name="Yabe S."/>
            <person name="Oetari A."/>
            <person name="Sjamsuridzal W."/>
        </authorList>
    </citation>
    <scope>NUCLEOTIDE SEQUENCE [LARGE SCALE GENOMIC DNA]</scope>
    <source>
        <strain evidence="4">SL3-2-4</strain>
    </source>
</reference>
<dbReference type="Pfam" id="PF03466">
    <property type="entry name" value="LysR_substrate"/>
    <property type="match status" value="1"/>
</dbReference>
<name>A0A4D4J369_9PSEU</name>
<feature type="region of interest" description="Disordered" evidence="1">
    <location>
        <begin position="61"/>
        <end position="95"/>
    </location>
</feature>
<dbReference type="InterPro" id="IPR005119">
    <property type="entry name" value="LysR_subst-bd"/>
</dbReference>
<evidence type="ECO:0000256" key="1">
    <source>
        <dbReference type="SAM" id="MobiDB-lite"/>
    </source>
</evidence>
<feature type="domain" description="LysR substrate-binding" evidence="2">
    <location>
        <begin position="23"/>
        <end position="77"/>
    </location>
</feature>
<accession>A0A4D4J369</accession>
<protein>
    <recommendedName>
        <fullName evidence="2">LysR substrate-binding domain-containing protein</fullName>
    </recommendedName>
</protein>
<gene>
    <name evidence="3" type="ORF">GTS_00760</name>
</gene>
<evidence type="ECO:0000313" key="3">
    <source>
        <dbReference type="EMBL" id="GDY28443.1"/>
    </source>
</evidence>
<dbReference type="RefSeq" id="WP_225977995.1">
    <property type="nucleotide sequence ID" value="NZ_BJFL01000001.1"/>
</dbReference>
<comment type="caution">
    <text evidence="3">The sequence shown here is derived from an EMBL/GenBank/DDBJ whole genome shotgun (WGS) entry which is preliminary data.</text>
</comment>
<proteinExistence type="predicted"/>
<organism evidence="3 4">
    <name type="scientific">Gandjariella thermophila</name>
    <dbReference type="NCBI Taxonomy" id="1931992"/>
    <lineage>
        <taxon>Bacteria</taxon>
        <taxon>Bacillati</taxon>
        <taxon>Actinomycetota</taxon>
        <taxon>Actinomycetes</taxon>
        <taxon>Pseudonocardiales</taxon>
        <taxon>Pseudonocardiaceae</taxon>
        <taxon>Gandjariella</taxon>
    </lineage>
</organism>
<sequence>MAQTIRHAGVSGRSMIRSQPPSGCRRATDQPIVVAAAPDHELTMHRVISLDTLRGRPLISLPHGTGPRARLDEGCAAGWRSPGAPRARSARPHGR</sequence>
<evidence type="ECO:0000313" key="4">
    <source>
        <dbReference type="Proteomes" id="UP000298860"/>
    </source>
</evidence>
<evidence type="ECO:0000259" key="2">
    <source>
        <dbReference type="Pfam" id="PF03466"/>
    </source>
</evidence>
<dbReference type="Gene3D" id="3.40.190.290">
    <property type="match status" value="1"/>
</dbReference>
<keyword evidence="4" id="KW-1185">Reference proteome</keyword>
<dbReference type="EMBL" id="BJFL01000001">
    <property type="protein sequence ID" value="GDY28443.1"/>
    <property type="molecule type" value="Genomic_DNA"/>
</dbReference>
<dbReference type="SUPFAM" id="SSF53850">
    <property type="entry name" value="Periplasmic binding protein-like II"/>
    <property type="match status" value="1"/>
</dbReference>
<feature type="region of interest" description="Disordered" evidence="1">
    <location>
        <begin position="1"/>
        <end position="28"/>
    </location>
</feature>
<dbReference type="AlphaFoldDB" id="A0A4D4J369"/>
<dbReference type="Proteomes" id="UP000298860">
    <property type="component" value="Unassembled WGS sequence"/>
</dbReference>